<comment type="caution">
    <text evidence="5">The sequence shown here is derived from an EMBL/GenBank/DDBJ whole genome shotgun (WGS) entry which is preliminary data.</text>
</comment>
<dbReference type="GO" id="GO:0031054">
    <property type="term" value="P:pre-miRNA processing"/>
    <property type="evidence" value="ECO:0007669"/>
    <property type="project" value="TreeGrafter"/>
</dbReference>
<dbReference type="SMART" id="SM00357">
    <property type="entry name" value="CSP"/>
    <property type="match status" value="2"/>
</dbReference>
<reference evidence="6" key="1">
    <citation type="submission" date="2017-09" db="EMBL/GenBank/DDBJ databases">
        <title>Depth-based differentiation of microbial function through sediment-hosted aquifers and enrichment of novel symbionts in the deep terrestrial subsurface.</title>
        <authorList>
            <person name="Probst A.J."/>
            <person name="Ladd B."/>
            <person name="Jarett J.K."/>
            <person name="Geller-Mcgrath D.E."/>
            <person name="Sieber C.M.K."/>
            <person name="Emerson J.B."/>
            <person name="Anantharaman K."/>
            <person name="Thomas B.C."/>
            <person name="Malmstrom R."/>
            <person name="Stieglmeier M."/>
            <person name="Klingl A."/>
            <person name="Woyke T."/>
            <person name="Ryan C.M."/>
            <person name="Banfield J.F."/>
        </authorList>
    </citation>
    <scope>NUCLEOTIDE SEQUENCE [LARGE SCALE GENOMIC DNA]</scope>
</reference>
<feature type="compositionally biased region" description="Low complexity" evidence="3">
    <location>
        <begin position="172"/>
        <end position="183"/>
    </location>
</feature>
<evidence type="ECO:0000313" key="5">
    <source>
        <dbReference type="EMBL" id="PIR86597.1"/>
    </source>
</evidence>
<protein>
    <recommendedName>
        <fullName evidence="4">CSD domain-containing protein</fullName>
    </recommendedName>
</protein>
<dbReference type="AlphaFoldDB" id="A0A2H0UJL9"/>
<dbReference type="Proteomes" id="UP000230706">
    <property type="component" value="Unassembled WGS sequence"/>
</dbReference>
<feature type="region of interest" description="Disordered" evidence="3">
    <location>
        <begin position="172"/>
        <end position="226"/>
    </location>
</feature>
<sequence length="226" mass="24435">MPTFAHGIVKFFNEDKGFGFIVPDDSYPINGDVFLQERVIPTSLPLPEAGSRIEFAYKKGEKGWEATAVTDVGDIDEDFLAKVNGSGKKNRRRDVMAEFGPVSATVKSFRGDFGFFENPEGPDDPDIFVHKEVLTRHDLSGLQRGDRALITYIKTKKSDGSDGLRVVEIESVPSEESTQAPKSATKRTAAKTKAKKEPAPKSATRKTAAKTKKAASKANGAAVAAG</sequence>
<accession>A0A2H0UJL9</accession>
<organism evidence="5 6">
    <name type="scientific">Candidatus Kaiserbacteria bacterium CG10_big_fil_rev_8_21_14_0_10_43_70</name>
    <dbReference type="NCBI Taxonomy" id="1974605"/>
    <lineage>
        <taxon>Bacteria</taxon>
        <taxon>Candidatus Kaiseribacteriota</taxon>
    </lineage>
</organism>
<evidence type="ECO:0000256" key="3">
    <source>
        <dbReference type="SAM" id="MobiDB-lite"/>
    </source>
</evidence>
<evidence type="ECO:0000256" key="1">
    <source>
        <dbReference type="ARBA" id="ARBA00004496"/>
    </source>
</evidence>
<dbReference type="GO" id="GO:0005737">
    <property type="term" value="C:cytoplasm"/>
    <property type="evidence" value="ECO:0007669"/>
    <property type="project" value="UniProtKB-SubCell"/>
</dbReference>
<evidence type="ECO:0000256" key="2">
    <source>
        <dbReference type="ARBA" id="ARBA00022490"/>
    </source>
</evidence>
<dbReference type="InterPro" id="IPR002059">
    <property type="entry name" value="CSP_DNA-bd"/>
</dbReference>
<feature type="compositionally biased region" description="Low complexity" evidence="3">
    <location>
        <begin position="216"/>
        <end position="226"/>
    </location>
</feature>
<dbReference type="PANTHER" id="PTHR46109:SF1">
    <property type="entry name" value="PROTEIN LIN-28 HOMOLOG"/>
    <property type="match status" value="1"/>
</dbReference>
<keyword evidence="2" id="KW-0963">Cytoplasm</keyword>
<dbReference type="InterPro" id="IPR012340">
    <property type="entry name" value="NA-bd_OB-fold"/>
</dbReference>
<gene>
    <name evidence="5" type="ORF">COU13_00010</name>
</gene>
<dbReference type="InterPro" id="IPR011129">
    <property type="entry name" value="CSD"/>
</dbReference>
<dbReference type="PANTHER" id="PTHR46109">
    <property type="entry name" value="PROTEIN LIN-28"/>
    <property type="match status" value="1"/>
</dbReference>
<feature type="compositionally biased region" description="Basic residues" evidence="3">
    <location>
        <begin position="184"/>
        <end position="194"/>
    </location>
</feature>
<comment type="subcellular location">
    <subcellularLocation>
        <location evidence="1">Cytoplasm</location>
    </subcellularLocation>
</comment>
<dbReference type="SUPFAM" id="SSF50249">
    <property type="entry name" value="Nucleic acid-binding proteins"/>
    <property type="match status" value="2"/>
</dbReference>
<dbReference type="EMBL" id="PFBF01000001">
    <property type="protein sequence ID" value="PIR86597.1"/>
    <property type="molecule type" value="Genomic_DNA"/>
</dbReference>
<feature type="compositionally biased region" description="Basic residues" evidence="3">
    <location>
        <begin position="203"/>
        <end position="215"/>
    </location>
</feature>
<evidence type="ECO:0000313" key="6">
    <source>
        <dbReference type="Proteomes" id="UP000230706"/>
    </source>
</evidence>
<proteinExistence type="predicted"/>
<dbReference type="Pfam" id="PF00313">
    <property type="entry name" value="CSD"/>
    <property type="match status" value="1"/>
</dbReference>
<dbReference type="GO" id="GO:0003729">
    <property type="term" value="F:mRNA binding"/>
    <property type="evidence" value="ECO:0007669"/>
    <property type="project" value="TreeGrafter"/>
</dbReference>
<dbReference type="Gene3D" id="2.40.50.140">
    <property type="entry name" value="Nucleic acid-binding proteins"/>
    <property type="match status" value="1"/>
</dbReference>
<dbReference type="PROSITE" id="PS51857">
    <property type="entry name" value="CSD_2"/>
    <property type="match status" value="1"/>
</dbReference>
<name>A0A2H0UJL9_9BACT</name>
<dbReference type="InterPro" id="IPR051373">
    <property type="entry name" value="Lin-28_RNA-binding"/>
</dbReference>
<evidence type="ECO:0000259" key="4">
    <source>
        <dbReference type="PROSITE" id="PS51857"/>
    </source>
</evidence>
<feature type="domain" description="CSD" evidence="4">
    <location>
        <begin position="4"/>
        <end position="71"/>
    </location>
</feature>
<dbReference type="CDD" id="cd04458">
    <property type="entry name" value="CSP_CDS"/>
    <property type="match status" value="1"/>
</dbReference>